<evidence type="ECO:0000256" key="3">
    <source>
        <dbReference type="PROSITE-ProRule" id="PRU00023"/>
    </source>
</evidence>
<dbReference type="EMBL" id="PJQY01002174">
    <property type="protein sequence ID" value="PQP95839.1"/>
    <property type="molecule type" value="Genomic_DNA"/>
</dbReference>
<evidence type="ECO:0000313" key="4">
    <source>
        <dbReference type="EMBL" id="PQP95839.1"/>
    </source>
</evidence>
<dbReference type="SUPFAM" id="SSF48403">
    <property type="entry name" value="Ankyrin repeat"/>
    <property type="match status" value="1"/>
</dbReference>
<dbReference type="InterPro" id="IPR002110">
    <property type="entry name" value="Ankyrin_rpt"/>
</dbReference>
<dbReference type="STRING" id="2094558.A0A314XT74"/>
<feature type="repeat" description="ANK" evidence="3">
    <location>
        <begin position="67"/>
        <end position="94"/>
    </location>
</feature>
<evidence type="ECO:0000313" key="5">
    <source>
        <dbReference type="Proteomes" id="UP000250321"/>
    </source>
</evidence>
<dbReference type="InterPro" id="IPR051165">
    <property type="entry name" value="Multifunctional_ANK_Repeat"/>
</dbReference>
<dbReference type="PROSITE" id="PS50297">
    <property type="entry name" value="ANK_REP_REGION"/>
    <property type="match status" value="2"/>
</dbReference>
<dbReference type="Pfam" id="PF12796">
    <property type="entry name" value="Ank_2"/>
    <property type="match status" value="1"/>
</dbReference>
<dbReference type="Pfam" id="PF00023">
    <property type="entry name" value="Ank"/>
    <property type="match status" value="1"/>
</dbReference>
<evidence type="ECO:0000256" key="1">
    <source>
        <dbReference type="ARBA" id="ARBA00022737"/>
    </source>
</evidence>
<dbReference type="Gene3D" id="1.25.40.20">
    <property type="entry name" value="Ankyrin repeat-containing domain"/>
    <property type="match status" value="2"/>
</dbReference>
<dbReference type="AlphaFoldDB" id="A0A314XT74"/>
<sequence>MIAAAGGYLEAFKLLIHAGADMNLENKHGQNIKELLEINQNGAEFEKLMVKHAPRKKFDSLVAVYTLHQAAQHGDFDFVHTLISRGQDINAPDADGYTPLMLAARGGHAMVCGLLISFEARCDIVNARHETALLLARKSGTGKDAENVILDELARKLVLGGTHWGKSSKRKVICKKAEVGASDSFRWNRRRKFDTDEPGLFHVVTTKNKELHFVCESGIEMAQLWVRGIKLVTMKAVFGNWQE</sequence>
<protein>
    <submittedName>
        <fullName evidence="4">Ankyrin repeat domain-containing protein 17 isoform X2</fullName>
    </submittedName>
</protein>
<organism evidence="4 5">
    <name type="scientific">Prunus yedoensis var. nudiflora</name>
    <dbReference type="NCBI Taxonomy" id="2094558"/>
    <lineage>
        <taxon>Eukaryota</taxon>
        <taxon>Viridiplantae</taxon>
        <taxon>Streptophyta</taxon>
        <taxon>Embryophyta</taxon>
        <taxon>Tracheophyta</taxon>
        <taxon>Spermatophyta</taxon>
        <taxon>Magnoliopsida</taxon>
        <taxon>eudicotyledons</taxon>
        <taxon>Gunneridae</taxon>
        <taxon>Pentapetalae</taxon>
        <taxon>rosids</taxon>
        <taxon>fabids</taxon>
        <taxon>Rosales</taxon>
        <taxon>Rosaceae</taxon>
        <taxon>Amygdaloideae</taxon>
        <taxon>Amygdaleae</taxon>
        <taxon>Prunus</taxon>
    </lineage>
</organism>
<keyword evidence="2 3" id="KW-0040">ANK repeat</keyword>
<name>A0A314XT74_PRUYE</name>
<comment type="caution">
    <text evidence="4">The sequence shown here is derived from an EMBL/GenBank/DDBJ whole genome shotgun (WGS) entry which is preliminary data.</text>
</comment>
<dbReference type="OrthoDB" id="194358at2759"/>
<keyword evidence="5" id="KW-1185">Reference proteome</keyword>
<evidence type="ECO:0000256" key="2">
    <source>
        <dbReference type="ARBA" id="ARBA00023043"/>
    </source>
</evidence>
<dbReference type="InterPro" id="IPR036770">
    <property type="entry name" value="Ankyrin_rpt-contain_sf"/>
</dbReference>
<feature type="repeat" description="ANK" evidence="3">
    <location>
        <begin position="1"/>
        <end position="27"/>
    </location>
</feature>
<feature type="repeat" description="ANK" evidence="3">
    <location>
        <begin position="95"/>
        <end position="127"/>
    </location>
</feature>
<dbReference type="PANTHER" id="PTHR24123">
    <property type="entry name" value="ANKYRIN REPEAT-CONTAINING"/>
    <property type="match status" value="1"/>
</dbReference>
<accession>A0A314XT74</accession>
<reference evidence="4 5" key="1">
    <citation type="submission" date="2018-02" db="EMBL/GenBank/DDBJ databases">
        <title>Draft genome of wild Prunus yedoensis var. nudiflora.</title>
        <authorList>
            <person name="Baek S."/>
            <person name="Kim J.-H."/>
            <person name="Choi K."/>
            <person name="Kim G.-B."/>
            <person name="Cho A."/>
            <person name="Jang H."/>
            <person name="Shin C.-H."/>
            <person name="Yu H.-J."/>
            <person name="Mun J.-H."/>
        </authorList>
    </citation>
    <scope>NUCLEOTIDE SEQUENCE [LARGE SCALE GENOMIC DNA]</scope>
    <source>
        <strain evidence="5">cv. Jeju island</strain>
        <tissue evidence="4">Leaf</tissue>
    </source>
</reference>
<dbReference type="PROSITE" id="PS50088">
    <property type="entry name" value="ANK_REPEAT"/>
    <property type="match status" value="3"/>
</dbReference>
<dbReference type="PANTHER" id="PTHR24123:SF95">
    <property type="entry name" value="ANKYRIN-2-LIKE"/>
    <property type="match status" value="1"/>
</dbReference>
<gene>
    <name evidence="4" type="ORF">Pyn_20461</name>
</gene>
<dbReference type="SMART" id="SM00248">
    <property type="entry name" value="ANK"/>
    <property type="match status" value="3"/>
</dbReference>
<proteinExistence type="predicted"/>
<dbReference type="Proteomes" id="UP000250321">
    <property type="component" value="Unassembled WGS sequence"/>
</dbReference>
<keyword evidence="1" id="KW-0677">Repeat</keyword>